<gene>
    <name evidence="2" type="ORF">B0J11DRAFT_509677</name>
</gene>
<comment type="caution">
    <text evidence="2">The sequence shown here is derived from an EMBL/GenBank/DDBJ whole genome shotgun (WGS) entry which is preliminary data.</text>
</comment>
<proteinExistence type="predicted"/>
<accession>A0A9P9DEM2</accession>
<reference evidence="2" key="1">
    <citation type="journal article" date="2021" name="Nat. Commun.">
        <title>Genetic determinants of endophytism in the Arabidopsis root mycobiome.</title>
        <authorList>
            <person name="Mesny F."/>
            <person name="Miyauchi S."/>
            <person name="Thiergart T."/>
            <person name="Pickel B."/>
            <person name="Atanasova L."/>
            <person name="Karlsson M."/>
            <person name="Huettel B."/>
            <person name="Barry K.W."/>
            <person name="Haridas S."/>
            <person name="Chen C."/>
            <person name="Bauer D."/>
            <person name="Andreopoulos W."/>
            <person name="Pangilinan J."/>
            <person name="LaButti K."/>
            <person name="Riley R."/>
            <person name="Lipzen A."/>
            <person name="Clum A."/>
            <person name="Drula E."/>
            <person name="Henrissat B."/>
            <person name="Kohler A."/>
            <person name="Grigoriev I.V."/>
            <person name="Martin F.M."/>
            <person name="Hacquard S."/>
        </authorList>
    </citation>
    <scope>NUCLEOTIDE SEQUENCE</scope>
    <source>
        <strain evidence="2">MPI-CAGE-CH-0243</strain>
    </source>
</reference>
<organism evidence="2 3">
    <name type="scientific">Dendryphion nanum</name>
    <dbReference type="NCBI Taxonomy" id="256645"/>
    <lineage>
        <taxon>Eukaryota</taxon>
        <taxon>Fungi</taxon>
        <taxon>Dikarya</taxon>
        <taxon>Ascomycota</taxon>
        <taxon>Pezizomycotina</taxon>
        <taxon>Dothideomycetes</taxon>
        <taxon>Pleosporomycetidae</taxon>
        <taxon>Pleosporales</taxon>
        <taxon>Torulaceae</taxon>
        <taxon>Dendryphion</taxon>
    </lineage>
</organism>
<name>A0A9P9DEM2_9PLEO</name>
<evidence type="ECO:0000256" key="1">
    <source>
        <dbReference type="SAM" id="MobiDB-lite"/>
    </source>
</evidence>
<protein>
    <submittedName>
        <fullName evidence="2">Uncharacterized protein</fullName>
    </submittedName>
</protein>
<sequence>MMQRRQQACVTWHLAGGVCQTAAVNVVVVSVVVQDLIGGYENVRTRCLRRRWSTRQSVMKQQHDRCSTGRRVCGGDGYTAQSGSVDVGRHLEKPPWQWTVMVHMVNVAACWDLVPMGVWSGLDEDKRRTRRAWKLPSQVYEDRNVLSFLYRHYSSLARRPPAVTRHGLGWWVFGQTGRKSEKGTPEGRHRSVKRFIVHNNKEDSCPHAKEEPSQLYRQGGRRPLWRLRYRGRGPGISLERREKKERRCGARTEERASPKRSPGRALDECPTTLRACLRTPPRSQTKLIGGWRPGLHTDGREAAIVGKSLSQTLAGHCTHALAYCNSLYPPTTSDDERKGMC</sequence>
<keyword evidence="3" id="KW-1185">Reference proteome</keyword>
<evidence type="ECO:0000313" key="3">
    <source>
        <dbReference type="Proteomes" id="UP000700596"/>
    </source>
</evidence>
<dbReference type="AlphaFoldDB" id="A0A9P9DEM2"/>
<evidence type="ECO:0000313" key="2">
    <source>
        <dbReference type="EMBL" id="KAH7117985.1"/>
    </source>
</evidence>
<dbReference type="Proteomes" id="UP000700596">
    <property type="component" value="Unassembled WGS sequence"/>
</dbReference>
<feature type="compositionally biased region" description="Basic and acidic residues" evidence="1">
    <location>
        <begin position="241"/>
        <end position="257"/>
    </location>
</feature>
<dbReference type="EMBL" id="JAGMWT010000013">
    <property type="protein sequence ID" value="KAH7117985.1"/>
    <property type="molecule type" value="Genomic_DNA"/>
</dbReference>
<feature type="region of interest" description="Disordered" evidence="1">
    <location>
        <begin position="241"/>
        <end position="267"/>
    </location>
</feature>